<sequence>MAKALRLIGEVNFEKVDGLVKDIIDLEEAGIGAKLELYLASHGGGVGAGISFYEFIKYRGVPLKTIGVGVVDSVAFPLWFAGQTEQRKITKRTTLLVHRILHHYDKESFNPDQILSNAMEAQKLEDHLFQIVADETGKKLSDIISLATQNVRLDVREALNLGLIKEWEIA</sequence>
<dbReference type="InterPro" id="IPR029045">
    <property type="entry name" value="ClpP/crotonase-like_dom_sf"/>
</dbReference>
<evidence type="ECO:0000313" key="1">
    <source>
        <dbReference type="EMBL" id="AKQ02554.1"/>
    </source>
</evidence>
<gene>
    <name evidence="1" type="primary">clpP</name>
</gene>
<dbReference type="SUPFAM" id="SSF52096">
    <property type="entry name" value="ClpP/crotonase"/>
    <property type="match status" value="1"/>
</dbReference>
<dbReference type="Gene3D" id="3.90.226.10">
    <property type="entry name" value="2-enoyl-CoA Hydratase, Chain A, domain 1"/>
    <property type="match status" value="1"/>
</dbReference>
<name>A0A0H4TPA6_9BACT</name>
<dbReference type="Pfam" id="PF00574">
    <property type="entry name" value="CLP_protease"/>
    <property type="match status" value="1"/>
</dbReference>
<dbReference type="GO" id="GO:0004252">
    <property type="term" value="F:serine-type endopeptidase activity"/>
    <property type="evidence" value="ECO:0007669"/>
    <property type="project" value="UniProtKB-EC"/>
</dbReference>
<proteinExistence type="predicted"/>
<dbReference type="AlphaFoldDB" id="A0A0H4TPA6"/>
<dbReference type="InterPro" id="IPR023562">
    <property type="entry name" value="ClpP/TepA"/>
</dbReference>
<dbReference type="EC" id="3.4.21.92" evidence="1"/>
<accession>A0A0H4TPA6</accession>
<keyword evidence="1" id="KW-0378">Hydrolase</keyword>
<reference evidence="1" key="1">
    <citation type="journal article" date="2015" name="ISME J.">
        <title>Aquifer environment selects for microbial species cohorts in sediment and groundwater.</title>
        <authorList>
            <person name="Hug L.A."/>
            <person name="Thomas B.C."/>
            <person name="Brown C.T."/>
            <person name="Frischkorn K.R."/>
            <person name="Williams K.H."/>
            <person name="Tringe S.G."/>
            <person name="Banfield J.F."/>
        </authorList>
    </citation>
    <scope>NUCLEOTIDE SEQUENCE</scope>
</reference>
<organism evidence="1">
    <name type="scientific">uncultured Parcubacteria bacterium Rifle_16ft_4_minimus_37658</name>
    <dbReference type="NCBI Taxonomy" id="1665141"/>
    <lineage>
        <taxon>Bacteria</taxon>
        <taxon>Candidatus Parcubacteria</taxon>
        <taxon>environmental samples</taxon>
    </lineage>
</organism>
<keyword evidence="1" id="KW-0645">Protease</keyword>
<dbReference type="EMBL" id="KT007001">
    <property type="protein sequence ID" value="AKQ02554.1"/>
    <property type="molecule type" value="Genomic_DNA"/>
</dbReference>
<protein>
    <submittedName>
        <fullName evidence="1">Clp protease, ATP-dependent Clp protease, protease subunit</fullName>
        <ecNumber evidence="1">3.4.21.92</ecNumber>
    </submittedName>
</protein>
<dbReference type="GO" id="GO:0006508">
    <property type="term" value="P:proteolysis"/>
    <property type="evidence" value="ECO:0007669"/>
    <property type="project" value="UniProtKB-KW"/>
</dbReference>